<feature type="transmembrane region" description="Helical" evidence="9">
    <location>
        <begin position="360"/>
        <end position="385"/>
    </location>
</feature>
<dbReference type="InterPro" id="IPR036458">
    <property type="entry name" value="Na:dicarbo_symporter_sf"/>
</dbReference>
<feature type="transmembrane region" description="Helical" evidence="9">
    <location>
        <begin position="65"/>
        <end position="85"/>
    </location>
</feature>
<feature type="transmembrane region" description="Helical" evidence="9">
    <location>
        <begin position="92"/>
        <end position="114"/>
    </location>
</feature>
<dbReference type="RefSeq" id="WP_109953527.1">
    <property type="nucleotide sequence ID" value="NZ_CP029551.1"/>
</dbReference>
<evidence type="ECO:0000256" key="5">
    <source>
        <dbReference type="ARBA" id="ARBA00022692"/>
    </source>
</evidence>
<evidence type="ECO:0000256" key="2">
    <source>
        <dbReference type="ARBA" id="ARBA00006148"/>
    </source>
</evidence>
<keyword evidence="8 9" id="KW-0472">Membrane</keyword>
<evidence type="ECO:0000256" key="6">
    <source>
        <dbReference type="ARBA" id="ARBA00022847"/>
    </source>
</evidence>
<keyword evidence="3" id="KW-0813">Transport</keyword>
<dbReference type="KEGG" id="meti:DK427_23710"/>
<evidence type="ECO:0000256" key="4">
    <source>
        <dbReference type="ARBA" id="ARBA00022475"/>
    </source>
</evidence>
<dbReference type="InterPro" id="IPR001991">
    <property type="entry name" value="Na-dicarboxylate_symporter"/>
</dbReference>
<comment type="similarity">
    <text evidence="2">Belongs to the dicarboxylate/amino acid:cation symporter (DAACS) (TC 2.A.23) family.</text>
</comment>
<evidence type="ECO:0000256" key="1">
    <source>
        <dbReference type="ARBA" id="ARBA00004429"/>
    </source>
</evidence>
<reference evidence="10 11" key="1">
    <citation type="submission" date="2018-05" db="EMBL/GenBank/DDBJ databases">
        <title>Complete Genome Sequence of Methylobacterium sp. 17Sr1-43.</title>
        <authorList>
            <person name="Srinivasan S."/>
        </authorList>
    </citation>
    <scope>NUCLEOTIDE SEQUENCE [LARGE SCALE GENOMIC DNA]</scope>
    <source>
        <strain evidence="10 11">17Sr1-43</strain>
    </source>
</reference>
<dbReference type="Pfam" id="PF00375">
    <property type="entry name" value="SDF"/>
    <property type="match status" value="1"/>
</dbReference>
<dbReference type="GO" id="GO:0015293">
    <property type="term" value="F:symporter activity"/>
    <property type="evidence" value="ECO:0007669"/>
    <property type="project" value="UniProtKB-KW"/>
</dbReference>
<dbReference type="AlphaFoldDB" id="A0A2U8VYM6"/>
<dbReference type="PANTHER" id="PTHR42865:SF7">
    <property type="entry name" value="PROTON_GLUTAMATE-ASPARTATE SYMPORTER"/>
    <property type="match status" value="1"/>
</dbReference>
<feature type="transmembrane region" description="Helical" evidence="9">
    <location>
        <begin position="160"/>
        <end position="181"/>
    </location>
</feature>
<keyword evidence="11" id="KW-1185">Reference proteome</keyword>
<feature type="transmembrane region" description="Helical" evidence="9">
    <location>
        <begin position="202"/>
        <end position="224"/>
    </location>
</feature>
<evidence type="ECO:0000256" key="9">
    <source>
        <dbReference type="SAM" id="Phobius"/>
    </source>
</evidence>
<protein>
    <submittedName>
        <fullName evidence="10">Dicarboxylate/amino acid:cation symporter</fullName>
    </submittedName>
</protein>
<gene>
    <name evidence="10" type="ORF">DK427_23710</name>
</gene>
<comment type="subcellular location">
    <subcellularLocation>
        <location evidence="1">Cell inner membrane</location>
        <topology evidence="1">Multi-pass membrane protein</topology>
    </subcellularLocation>
</comment>
<keyword evidence="4" id="KW-1003">Cell membrane</keyword>
<dbReference type="OrthoDB" id="9766690at2"/>
<organism evidence="10 11">
    <name type="scientific">Methylobacterium radiodurans</name>
    <dbReference type="NCBI Taxonomy" id="2202828"/>
    <lineage>
        <taxon>Bacteria</taxon>
        <taxon>Pseudomonadati</taxon>
        <taxon>Pseudomonadota</taxon>
        <taxon>Alphaproteobacteria</taxon>
        <taxon>Hyphomicrobiales</taxon>
        <taxon>Methylobacteriaceae</taxon>
        <taxon>Methylobacterium</taxon>
    </lineage>
</organism>
<sequence>MHAGPSASTNKLTNLIMISLVAGIAVGYACNRFAASPEQAKAIAGYFSIVTDIFLRMIKMIIAPLVFATIVSGIASLGASGGAVGRIAARSMAWFISASLISLGLGMLFANLFAPGRSLTLPLPSAGATTNLAASSLNLKDFITHVFPTSIVQAMATNEILQILIFSIFFGSALAAFKNSLARNTAALIDEMVHLMLRITDFVMRFAPLGVFAAIAAVITTQGIGVLVSYGYFIASFYLGLAVLWLVLIGAGMVVLGRPVFHLLKLLRQPMLLAFSTASSEAAFPKTLEQLMRFGVKERISGFVLPLGYSFNLDGSMMYQAFAALFIAQAYGIEMSFATQATLLLVMMVTSKGIAGVPRASLVVVAATLPMFDLPAGGLLLILGIDQFLDMGRTMTNVIGNGIATAAVAKWENELVPAGSEPTLAVEGTVTEQAVAA</sequence>
<evidence type="ECO:0000256" key="7">
    <source>
        <dbReference type="ARBA" id="ARBA00022989"/>
    </source>
</evidence>
<feature type="transmembrane region" description="Helical" evidence="9">
    <location>
        <begin position="230"/>
        <end position="256"/>
    </location>
</feature>
<dbReference type="FunFam" id="1.10.3860.10:FF:000001">
    <property type="entry name" value="C4-dicarboxylate transport protein"/>
    <property type="match status" value="1"/>
</dbReference>
<evidence type="ECO:0000256" key="3">
    <source>
        <dbReference type="ARBA" id="ARBA00022448"/>
    </source>
</evidence>
<proteinExistence type="inferred from homology"/>
<keyword evidence="5 9" id="KW-0812">Transmembrane</keyword>
<dbReference type="EMBL" id="CP029551">
    <property type="protein sequence ID" value="AWN38370.1"/>
    <property type="molecule type" value="Genomic_DNA"/>
</dbReference>
<evidence type="ECO:0000313" key="10">
    <source>
        <dbReference type="EMBL" id="AWN38370.1"/>
    </source>
</evidence>
<accession>A0A2U8VYM6</accession>
<dbReference type="Gene3D" id="1.10.3860.10">
    <property type="entry name" value="Sodium:dicarboxylate symporter"/>
    <property type="match status" value="1"/>
</dbReference>
<evidence type="ECO:0000256" key="8">
    <source>
        <dbReference type="ARBA" id="ARBA00023136"/>
    </source>
</evidence>
<dbReference type="PRINTS" id="PR00173">
    <property type="entry name" value="EDTRNSPORT"/>
</dbReference>
<keyword evidence="7 9" id="KW-1133">Transmembrane helix</keyword>
<evidence type="ECO:0000313" key="11">
    <source>
        <dbReference type="Proteomes" id="UP000246058"/>
    </source>
</evidence>
<keyword evidence="6" id="KW-0769">Symport</keyword>
<dbReference type="GO" id="GO:0005886">
    <property type="term" value="C:plasma membrane"/>
    <property type="evidence" value="ECO:0007669"/>
    <property type="project" value="UniProtKB-SubCell"/>
</dbReference>
<name>A0A2U8VYM6_9HYPH</name>
<dbReference type="Proteomes" id="UP000246058">
    <property type="component" value="Chromosome"/>
</dbReference>
<dbReference type="SUPFAM" id="SSF118215">
    <property type="entry name" value="Proton glutamate symport protein"/>
    <property type="match status" value="1"/>
</dbReference>
<dbReference type="PANTHER" id="PTHR42865">
    <property type="entry name" value="PROTON/GLUTAMATE-ASPARTATE SYMPORTER"/>
    <property type="match status" value="1"/>
</dbReference>
<feature type="transmembrane region" description="Helical" evidence="9">
    <location>
        <begin position="322"/>
        <end position="348"/>
    </location>
</feature>
<dbReference type="GO" id="GO:0006835">
    <property type="term" value="P:dicarboxylic acid transport"/>
    <property type="evidence" value="ECO:0007669"/>
    <property type="project" value="TreeGrafter"/>
</dbReference>
<feature type="transmembrane region" description="Helical" evidence="9">
    <location>
        <begin position="12"/>
        <end position="30"/>
    </location>
</feature>